<dbReference type="Gene3D" id="2.60.40.10">
    <property type="entry name" value="Immunoglobulins"/>
    <property type="match status" value="1"/>
</dbReference>
<dbReference type="GeneID" id="56577955"/>
<organism evidence="1 2">
    <name type="scientific">Brevundimonas diminuta 3F5N</name>
    <dbReference type="NCBI Taxonomy" id="1255603"/>
    <lineage>
        <taxon>Bacteria</taxon>
        <taxon>Pseudomonadati</taxon>
        <taxon>Pseudomonadota</taxon>
        <taxon>Alphaproteobacteria</taxon>
        <taxon>Caulobacterales</taxon>
        <taxon>Caulobacteraceae</taxon>
        <taxon>Brevundimonas</taxon>
    </lineage>
</organism>
<accession>A0A1R4GPL3</accession>
<protein>
    <submittedName>
        <fullName evidence="1">P pilus assembly protein, chaperone PapD</fullName>
    </submittedName>
</protein>
<dbReference type="InterPro" id="IPR008962">
    <property type="entry name" value="PapD-like_sf"/>
</dbReference>
<evidence type="ECO:0000313" key="1">
    <source>
        <dbReference type="EMBL" id="SJM70045.1"/>
    </source>
</evidence>
<dbReference type="AlphaFoldDB" id="A0A1R4GPL3"/>
<name>A0A1R4GPL3_BREDI</name>
<dbReference type="EMBL" id="FUIE01000083">
    <property type="protein sequence ID" value="SJM70045.1"/>
    <property type="molecule type" value="Genomic_DNA"/>
</dbReference>
<dbReference type="Proteomes" id="UP000195766">
    <property type="component" value="Unassembled WGS sequence"/>
</dbReference>
<dbReference type="OrthoDB" id="369595at2"/>
<dbReference type="InterPro" id="IPR013783">
    <property type="entry name" value="Ig-like_fold"/>
</dbReference>
<evidence type="ECO:0000313" key="2">
    <source>
        <dbReference type="Proteomes" id="UP000195766"/>
    </source>
</evidence>
<sequence length="294" mass="31242">MGLGLKQRAAPRVERQKKKSRIGLVLAATLFLGITATAVEAMRVSPMVAEISSRGAGSSARIEVQNLAAKALPYETRITRISFDENGKLVETPADEDFLVFPPQGVVPVRGRQVIRVQWVGDPDIDVSRAYYVGIRQLPVELEEGASGDLAAQVQVVYHMKSLVTVAPPGATADVSVVSARAIEIDAAPAAPVIDESVGGTGEAAPTPNAAKVPGVEVRVRNAGRRYALMSGATWWVEGRGPDGARTEIRLDASTVNEAVGAGYLEPLKGDRTFYLPTSVAFSPDAPIKVRFSQ</sequence>
<reference evidence="1 2" key="1">
    <citation type="submission" date="2017-02" db="EMBL/GenBank/DDBJ databases">
        <authorList>
            <person name="Peterson S.W."/>
        </authorList>
    </citation>
    <scope>NUCLEOTIDE SEQUENCE [LARGE SCALE GENOMIC DNA]</scope>
    <source>
        <strain evidence="1 2">3F5N</strain>
    </source>
</reference>
<dbReference type="SUPFAM" id="SSF49354">
    <property type="entry name" value="PapD-like"/>
    <property type="match status" value="1"/>
</dbReference>
<gene>
    <name evidence="1" type="ORF">FM111_14565</name>
</gene>
<proteinExistence type="predicted"/>
<dbReference type="RefSeq" id="WP_003163694.1">
    <property type="nucleotide sequence ID" value="NZ_FUIE01000083.1"/>
</dbReference>